<proteinExistence type="predicted"/>
<reference evidence="1" key="2">
    <citation type="journal article" date="2024" name="Plant">
        <title>Genomic evolution and insights into agronomic trait innovations of Sesamum species.</title>
        <authorList>
            <person name="Miao H."/>
            <person name="Wang L."/>
            <person name="Qu L."/>
            <person name="Liu H."/>
            <person name="Sun Y."/>
            <person name="Le M."/>
            <person name="Wang Q."/>
            <person name="Wei S."/>
            <person name="Zheng Y."/>
            <person name="Lin W."/>
            <person name="Duan Y."/>
            <person name="Cao H."/>
            <person name="Xiong S."/>
            <person name="Wang X."/>
            <person name="Wei L."/>
            <person name="Li C."/>
            <person name="Ma Q."/>
            <person name="Ju M."/>
            <person name="Zhao R."/>
            <person name="Li G."/>
            <person name="Mu C."/>
            <person name="Tian Q."/>
            <person name="Mei H."/>
            <person name="Zhang T."/>
            <person name="Gao T."/>
            <person name="Zhang H."/>
        </authorList>
    </citation>
    <scope>NUCLEOTIDE SEQUENCE</scope>
    <source>
        <strain evidence="1">G01</strain>
    </source>
</reference>
<sequence>MCDIDSSYNGGDNDSFERYTSLPAATRSAVPPLEEILGDLKALPLAVDPKNLPIVVNSPSMSSPTSSLWKLSTQPSTIHLPVELDNHPIRRNTTLREIKELMDQLLLCSNRTNLHQLIPLARREPTNSFQKIRFLSGRKWWNSTNK</sequence>
<dbReference type="AlphaFoldDB" id="A0AAW2Q7T5"/>
<comment type="caution">
    <text evidence="1">The sequence shown here is derived from an EMBL/GenBank/DDBJ whole genome shotgun (WGS) entry which is preliminary data.</text>
</comment>
<dbReference type="EMBL" id="JACGWK010000003">
    <property type="protein sequence ID" value="KAL0363857.1"/>
    <property type="molecule type" value="Genomic_DNA"/>
</dbReference>
<reference evidence="1" key="1">
    <citation type="submission" date="2020-06" db="EMBL/GenBank/DDBJ databases">
        <authorList>
            <person name="Li T."/>
            <person name="Hu X."/>
            <person name="Zhang T."/>
            <person name="Song X."/>
            <person name="Zhang H."/>
            <person name="Dai N."/>
            <person name="Sheng W."/>
            <person name="Hou X."/>
            <person name="Wei L."/>
        </authorList>
    </citation>
    <scope>NUCLEOTIDE SEQUENCE</scope>
    <source>
        <strain evidence="1">G01</strain>
        <tissue evidence="1">Leaf</tissue>
    </source>
</reference>
<protein>
    <submittedName>
        <fullName evidence="1">Uncharacterized protein</fullName>
    </submittedName>
</protein>
<gene>
    <name evidence="1" type="ORF">Sangu_0483300</name>
</gene>
<name>A0AAW2Q7T5_9LAMI</name>
<evidence type="ECO:0000313" key="1">
    <source>
        <dbReference type="EMBL" id="KAL0363857.1"/>
    </source>
</evidence>
<accession>A0AAW2Q7T5</accession>
<organism evidence="1">
    <name type="scientific">Sesamum angustifolium</name>
    <dbReference type="NCBI Taxonomy" id="2727405"/>
    <lineage>
        <taxon>Eukaryota</taxon>
        <taxon>Viridiplantae</taxon>
        <taxon>Streptophyta</taxon>
        <taxon>Embryophyta</taxon>
        <taxon>Tracheophyta</taxon>
        <taxon>Spermatophyta</taxon>
        <taxon>Magnoliopsida</taxon>
        <taxon>eudicotyledons</taxon>
        <taxon>Gunneridae</taxon>
        <taxon>Pentapetalae</taxon>
        <taxon>asterids</taxon>
        <taxon>lamiids</taxon>
        <taxon>Lamiales</taxon>
        <taxon>Pedaliaceae</taxon>
        <taxon>Sesamum</taxon>
    </lineage>
</organism>